<dbReference type="Gene3D" id="3.20.20.70">
    <property type="entry name" value="Aldolase class I"/>
    <property type="match status" value="1"/>
</dbReference>
<proteinExistence type="inferred from homology"/>
<dbReference type="Pfam" id="PF00701">
    <property type="entry name" value="DHDPS"/>
    <property type="match status" value="1"/>
</dbReference>
<evidence type="ECO:0000256" key="3">
    <source>
        <dbReference type="ARBA" id="ARBA00007592"/>
    </source>
</evidence>
<evidence type="ECO:0000256" key="6">
    <source>
        <dbReference type="ARBA" id="ARBA00022605"/>
    </source>
</evidence>
<evidence type="ECO:0000313" key="16">
    <source>
        <dbReference type="EMBL" id="BBA17895.1"/>
    </source>
</evidence>
<evidence type="ECO:0000256" key="5">
    <source>
        <dbReference type="ARBA" id="ARBA00022490"/>
    </source>
</evidence>
<feature type="site" description="Part of a proton relay during catalysis" evidence="12">
    <location>
        <position position="48"/>
    </location>
</feature>
<comment type="pathway">
    <text evidence="2 12">Amino-acid biosynthesis; L-lysine biosynthesis via DAP pathway; (S)-tetrahydrodipicolinate from L-aspartate: step 3/4.</text>
</comment>
<evidence type="ECO:0000256" key="14">
    <source>
        <dbReference type="PIRSR" id="PIRSR001365-1"/>
    </source>
</evidence>
<reference evidence="16 17" key="1">
    <citation type="submission" date="2014-06" db="EMBL/GenBank/DDBJ databases">
        <title>Genome sequence of the intracellular symbiont Blattabacterium cuenoti, strain CPU2 from the wood feeding cockroach Cryptocercus punctulatus.</title>
        <authorList>
            <person name="Kinjo Y."/>
            <person name="Ohkuma M."/>
            <person name="Tokuda G."/>
        </authorList>
    </citation>
    <scope>NUCLEOTIDE SEQUENCE [LARGE SCALE GENOMIC DNA]</scope>
    <source>
        <strain evidence="16 17">CPU2</strain>
    </source>
</reference>
<dbReference type="GO" id="GO:0009089">
    <property type="term" value="P:lysine biosynthetic process via diaminopimelate"/>
    <property type="evidence" value="ECO:0007669"/>
    <property type="project" value="UniProtKB-UniRule"/>
</dbReference>
<evidence type="ECO:0000256" key="2">
    <source>
        <dbReference type="ARBA" id="ARBA00005120"/>
    </source>
</evidence>
<feature type="active site" description="Schiff-base intermediate with substrate" evidence="12 14">
    <location>
        <position position="166"/>
    </location>
</feature>
<dbReference type="GO" id="GO:0005829">
    <property type="term" value="C:cytosol"/>
    <property type="evidence" value="ECO:0007669"/>
    <property type="project" value="TreeGrafter"/>
</dbReference>
<dbReference type="HAMAP" id="MF_00418">
    <property type="entry name" value="DapA"/>
    <property type="match status" value="1"/>
</dbReference>
<dbReference type="GO" id="GO:0019877">
    <property type="term" value="P:diaminopimelate biosynthetic process"/>
    <property type="evidence" value="ECO:0007669"/>
    <property type="project" value="UniProtKB-UniRule"/>
</dbReference>
<keyword evidence="7 12" id="KW-0220">Diaminopimelate biosynthesis</keyword>
<dbReference type="InterPro" id="IPR005263">
    <property type="entry name" value="DapA"/>
</dbReference>
<feature type="binding site" evidence="12 15">
    <location>
        <position position="49"/>
    </location>
    <ligand>
        <name>pyruvate</name>
        <dbReference type="ChEBI" id="CHEBI:15361"/>
    </ligand>
</feature>
<keyword evidence="5 12" id="KW-0963">Cytoplasm</keyword>
<evidence type="ECO:0000256" key="4">
    <source>
        <dbReference type="ARBA" id="ARBA00012086"/>
    </source>
</evidence>
<name>A0AAD1CLX6_9FLAO</name>
<comment type="function">
    <text evidence="1 12">Catalyzes the condensation of (S)-aspartate-beta-semialdehyde [(S)-ASA] and pyruvate to 4-hydroxy-tetrahydrodipicolinate (HTPA).</text>
</comment>
<feature type="active site" description="Proton donor/acceptor" evidence="12 14">
    <location>
        <position position="137"/>
    </location>
</feature>
<dbReference type="PROSITE" id="PS00666">
    <property type="entry name" value="DHDPS_2"/>
    <property type="match status" value="1"/>
</dbReference>
<feature type="binding site" evidence="12 15">
    <location>
        <position position="208"/>
    </location>
    <ligand>
        <name>pyruvate</name>
        <dbReference type="ChEBI" id="CHEBI:15361"/>
    </ligand>
</feature>
<comment type="catalytic activity">
    <reaction evidence="11 12">
        <text>L-aspartate 4-semialdehyde + pyruvate = (2S,4S)-4-hydroxy-2,3,4,5-tetrahydrodipicolinate + H2O + H(+)</text>
        <dbReference type="Rhea" id="RHEA:34171"/>
        <dbReference type="ChEBI" id="CHEBI:15361"/>
        <dbReference type="ChEBI" id="CHEBI:15377"/>
        <dbReference type="ChEBI" id="CHEBI:15378"/>
        <dbReference type="ChEBI" id="CHEBI:67139"/>
        <dbReference type="ChEBI" id="CHEBI:537519"/>
        <dbReference type="EC" id="4.3.3.7"/>
    </reaction>
</comment>
<sequence>MYFMKKLYGTGVALVTPFKKNRKIDFNGLENLLKYIEDKVDYLIILGTTAETSTLEENEKKDIIECIKNCNYKKIPLILGIGGNNTENVIKKIKSINLSDFLAILSISPYYNNPSQEGIYQHFKSIVNNTDANLIVYNVPKRTGSNVFPETIIRLANDFNRIIGVKEASGNILQSYKIIKEKPKNFSVIAGDDFISLPLILGGGNGIISVIAQGFPDKISKMISLAKNNKVKEAFSIFYEIFNMIYLIYEEGNPTGIKTFLEIIGICSSYVRLPLLSGTPNLKKKMQLLLKKL</sequence>
<dbReference type="InterPro" id="IPR020625">
    <property type="entry name" value="Schiff_base-form_aldolases_AS"/>
</dbReference>
<keyword evidence="9 12" id="KW-0456">Lyase</keyword>
<keyword evidence="6 12" id="KW-0028">Amino-acid biosynthesis</keyword>
<evidence type="ECO:0000256" key="11">
    <source>
        <dbReference type="ARBA" id="ARBA00047836"/>
    </source>
</evidence>
<dbReference type="SMART" id="SM01130">
    <property type="entry name" value="DHDPS"/>
    <property type="match status" value="1"/>
</dbReference>
<dbReference type="InterPro" id="IPR002220">
    <property type="entry name" value="DapA-like"/>
</dbReference>
<evidence type="ECO:0000256" key="8">
    <source>
        <dbReference type="ARBA" id="ARBA00023154"/>
    </source>
</evidence>
<dbReference type="PIRSF" id="PIRSF001365">
    <property type="entry name" value="DHDPS"/>
    <property type="match status" value="1"/>
</dbReference>
<evidence type="ECO:0000256" key="12">
    <source>
        <dbReference type="HAMAP-Rule" id="MF_00418"/>
    </source>
</evidence>
<dbReference type="CDD" id="cd00950">
    <property type="entry name" value="DHDPS"/>
    <property type="match status" value="1"/>
</dbReference>
<dbReference type="GO" id="GO:0008840">
    <property type="term" value="F:4-hydroxy-tetrahydrodipicolinate synthase activity"/>
    <property type="evidence" value="ECO:0007669"/>
    <property type="project" value="UniProtKB-UniRule"/>
</dbReference>
<keyword evidence="8 12" id="KW-0457">Lysine biosynthesis</keyword>
<dbReference type="NCBIfam" id="TIGR00674">
    <property type="entry name" value="dapA"/>
    <property type="match status" value="1"/>
</dbReference>
<evidence type="ECO:0000313" key="17">
    <source>
        <dbReference type="Proteomes" id="UP000262607"/>
    </source>
</evidence>
<comment type="subcellular location">
    <subcellularLocation>
        <location evidence="12">Cytoplasm</location>
    </subcellularLocation>
</comment>
<dbReference type="InterPro" id="IPR013785">
    <property type="entry name" value="Aldolase_TIM"/>
</dbReference>
<dbReference type="SUPFAM" id="SSF51569">
    <property type="entry name" value="Aldolase"/>
    <property type="match status" value="1"/>
</dbReference>
<comment type="caution">
    <text evidence="12">Was originally thought to be a dihydrodipicolinate synthase (DHDPS), catalyzing the condensation of (S)-aspartate-beta-semialdehyde [(S)-ASA] and pyruvate to dihydrodipicolinate (DHDP). However, it was shown in E.coli that the product of the enzymatic reaction is not dihydrodipicolinate but in fact (4S)-4-hydroxy-2,3,4,5-tetrahydro-(2S)-dipicolinic acid (HTPA), and that the consecutive dehydration reaction leading to DHDP is not spontaneous but catalyzed by DapB.</text>
</comment>
<comment type="similarity">
    <text evidence="3 12 13">Belongs to the DapA family.</text>
</comment>
<organism evidence="16 17">
    <name type="scientific">Blattabacterium punctulatus CPU2</name>
    <dbReference type="NCBI Taxonomy" id="1457032"/>
    <lineage>
        <taxon>Bacteria</taxon>
        <taxon>Pseudomonadati</taxon>
        <taxon>Bacteroidota</taxon>
        <taxon>Flavobacteriia</taxon>
        <taxon>Flavobacteriales</taxon>
        <taxon>Blattabacteriaceae</taxon>
        <taxon>Blattabacterium</taxon>
    </lineage>
</organism>
<evidence type="ECO:0000256" key="13">
    <source>
        <dbReference type="PIRNR" id="PIRNR001365"/>
    </source>
</evidence>
<evidence type="ECO:0000256" key="10">
    <source>
        <dbReference type="ARBA" id="ARBA00023270"/>
    </source>
</evidence>
<protein>
    <recommendedName>
        <fullName evidence="4 12">4-hydroxy-tetrahydrodipicolinate synthase</fullName>
        <shortName evidence="12">HTPA synthase</shortName>
        <ecNumber evidence="4 12">4.3.3.7</ecNumber>
    </recommendedName>
</protein>
<comment type="subunit">
    <text evidence="12">Homotetramer; dimer of dimers.</text>
</comment>
<evidence type="ECO:0000256" key="1">
    <source>
        <dbReference type="ARBA" id="ARBA00003294"/>
    </source>
</evidence>
<dbReference type="PANTHER" id="PTHR12128">
    <property type="entry name" value="DIHYDRODIPICOLINATE SYNTHASE"/>
    <property type="match status" value="1"/>
</dbReference>
<dbReference type="PRINTS" id="PR00146">
    <property type="entry name" value="DHPICSNTHASE"/>
</dbReference>
<evidence type="ECO:0000256" key="15">
    <source>
        <dbReference type="PIRSR" id="PIRSR001365-2"/>
    </source>
</evidence>
<evidence type="ECO:0000256" key="7">
    <source>
        <dbReference type="ARBA" id="ARBA00022915"/>
    </source>
</evidence>
<dbReference type="EC" id="4.3.3.7" evidence="4 12"/>
<dbReference type="AlphaFoldDB" id="A0AAD1CLX6"/>
<dbReference type="EMBL" id="AP014610">
    <property type="protein sequence ID" value="BBA17895.1"/>
    <property type="molecule type" value="Genomic_DNA"/>
</dbReference>
<keyword evidence="10 12" id="KW-0704">Schiff base</keyword>
<dbReference type="PANTHER" id="PTHR12128:SF66">
    <property type="entry name" value="4-HYDROXY-2-OXOGLUTARATE ALDOLASE, MITOCHONDRIAL"/>
    <property type="match status" value="1"/>
</dbReference>
<accession>A0AAD1CLX6</accession>
<gene>
    <name evidence="12 16" type="primary">dapA</name>
    <name evidence="16" type="ORF">CPU2_403</name>
</gene>
<dbReference type="Proteomes" id="UP000262607">
    <property type="component" value="Chromosome"/>
</dbReference>
<evidence type="ECO:0000256" key="9">
    <source>
        <dbReference type="ARBA" id="ARBA00023239"/>
    </source>
</evidence>
<feature type="site" description="Part of a proton relay during catalysis" evidence="12">
    <location>
        <position position="111"/>
    </location>
</feature>